<gene>
    <name evidence="8" type="ORF">ACFFGT_02865</name>
</gene>
<dbReference type="Gene3D" id="1.25.40.390">
    <property type="match status" value="1"/>
</dbReference>
<feature type="domain" description="SusD-like N-terminal" evidence="7">
    <location>
        <begin position="33"/>
        <end position="231"/>
    </location>
</feature>
<dbReference type="Pfam" id="PF14322">
    <property type="entry name" value="SusD-like_3"/>
    <property type="match status" value="1"/>
</dbReference>
<evidence type="ECO:0000256" key="3">
    <source>
        <dbReference type="ARBA" id="ARBA00022729"/>
    </source>
</evidence>
<evidence type="ECO:0000256" key="4">
    <source>
        <dbReference type="ARBA" id="ARBA00023136"/>
    </source>
</evidence>
<dbReference type="RefSeq" id="WP_377020991.1">
    <property type="nucleotide sequence ID" value="NZ_JBHLTS010000004.1"/>
</dbReference>
<accession>A0ABV6L067</accession>
<dbReference type="EMBL" id="JBHLTS010000004">
    <property type="protein sequence ID" value="MFC0513118.1"/>
    <property type="molecule type" value="Genomic_DNA"/>
</dbReference>
<dbReference type="InterPro" id="IPR011990">
    <property type="entry name" value="TPR-like_helical_dom_sf"/>
</dbReference>
<evidence type="ECO:0000256" key="2">
    <source>
        <dbReference type="ARBA" id="ARBA00006275"/>
    </source>
</evidence>
<evidence type="ECO:0000256" key="5">
    <source>
        <dbReference type="ARBA" id="ARBA00023237"/>
    </source>
</evidence>
<sequence length="459" mass="51325">MKNSHKPKSGSNSRFHFLLFGFLLLLSLNACRKYLDTKPDQSIATPSTIDDLEGILNAYSIINGRYPSASEVASDDFYLTPTDFNSLIDPQRFYYSWQKSPNFVGDYVSPYLAIEYTNILLESLPKVSGGDEARRNTIKGNALFVRASYHYALAQLYAKAYNRTSANSDLGIALRLTSDITVKPARSTVSETYNSILNDLQRSVSLLPPIPDLKYKSSKAAAYGMLARVYLSMSDFKNAGSYADSTLNLYSKLIDYNTLNPAAAIPFRQFNDEVIYDARAGGPQALSQAKAKTDTNLYASYAPQDLRKTILFKKNANGSMAFKGNYTGVAGASLFTGIATNELYFIKAEAAVRNGDSNKALNALNMLLFTRWKKGTFIAYNITDPKELLQVILKERRKDLLFRSLRWTDLRRLNMEPDYAKTLTRNLGTATYTLEPNGLRYVFQIDQNAVNLSGLQQNP</sequence>
<evidence type="ECO:0000313" key="8">
    <source>
        <dbReference type="EMBL" id="MFC0513118.1"/>
    </source>
</evidence>
<comment type="subcellular location">
    <subcellularLocation>
        <location evidence="1">Cell outer membrane</location>
    </subcellularLocation>
</comment>
<comment type="similarity">
    <text evidence="2">Belongs to the SusD family.</text>
</comment>
<keyword evidence="3" id="KW-0732">Signal</keyword>
<comment type="caution">
    <text evidence="8">The sequence shown here is derived from an EMBL/GenBank/DDBJ whole genome shotgun (WGS) entry which is preliminary data.</text>
</comment>
<dbReference type="Proteomes" id="UP001589828">
    <property type="component" value="Unassembled WGS sequence"/>
</dbReference>
<protein>
    <submittedName>
        <fullName evidence="8">RagB/SusD family nutrient uptake outer membrane protein</fullName>
    </submittedName>
</protein>
<dbReference type="Pfam" id="PF07980">
    <property type="entry name" value="SusD_RagB"/>
    <property type="match status" value="1"/>
</dbReference>
<evidence type="ECO:0000313" key="9">
    <source>
        <dbReference type="Proteomes" id="UP001589828"/>
    </source>
</evidence>
<reference evidence="8 9" key="1">
    <citation type="submission" date="2024-09" db="EMBL/GenBank/DDBJ databases">
        <authorList>
            <person name="Sun Q."/>
            <person name="Mori K."/>
        </authorList>
    </citation>
    <scope>NUCLEOTIDE SEQUENCE [LARGE SCALE GENOMIC DNA]</scope>
    <source>
        <strain evidence="8 9">NCAIM B.02415</strain>
    </source>
</reference>
<dbReference type="InterPro" id="IPR033985">
    <property type="entry name" value="SusD-like_N"/>
</dbReference>
<dbReference type="SUPFAM" id="SSF48452">
    <property type="entry name" value="TPR-like"/>
    <property type="match status" value="1"/>
</dbReference>
<proteinExistence type="inferred from homology"/>
<keyword evidence="9" id="KW-1185">Reference proteome</keyword>
<keyword evidence="5" id="KW-0998">Cell outer membrane</keyword>
<feature type="domain" description="RagB/SusD" evidence="6">
    <location>
        <begin position="342"/>
        <end position="459"/>
    </location>
</feature>
<evidence type="ECO:0000259" key="6">
    <source>
        <dbReference type="Pfam" id="PF07980"/>
    </source>
</evidence>
<keyword evidence="4" id="KW-0472">Membrane</keyword>
<name>A0ABV6L067_9SPHI</name>
<evidence type="ECO:0000259" key="7">
    <source>
        <dbReference type="Pfam" id="PF14322"/>
    </source>
</evidence>
<dbReference type="InterPro" id="IPR012944">
    <property type="entry name" value="SusD_RagB_dom"/>
</dbReference>
<evidence type="ECO:0000256" key="1">
    <source>
        <dbReference type="ARBA" id="ARBA00004442"/>
    </source>
</evidence>
<organism evidence="8 9">
    <name type="scientific">Mucilaginibacter angelicae</name>
    <dbReference type="NCBI Taxonomy" id="869718"/>
    <lineage>
        <taxon>Bacteria</taxon>
        <taxon>Pseudomonadati</taxon>
        <taxon>Bacteroidota</taxon>
        <taxon>Sphingobacteriia</taxon>
        <taxon>Sphingobacteriales</taxon>
        <taxon>Sphingobacteriaceae</taxon>
        <taxon>Mucilaginibacter</taxon>
    </lineage>
</organism>